<evidence type="ECO:0000313" key="3">
    <source>
        <dbReference type="Proteomes" id="UP000828251"/>
    </source>
</evidence>
<gene>
    <name evidence="2" type="ORF">J1N35_009073</name>
</gene>
<protein>
    <recommendedName>
        <fullName evidence="1">RNase H type-1 domain-containing protein</fullName>
    </recommendedName>
</protein>
<sequence length="111" mass="11946">MSSILCCTGLPSCSGCLAAAPTYQCSAQVVTQLMNSCDARTTIVAFVRSTFMLMQRKWRVKITLAYRKANLLADITAKSAVDDRGTRICYDEPPQGAGVLLLADGQGSQCF</sequence>
<accession>A0A9D4AH86</accession>
<evidence type="ECO:0000313" key="2">
    <source>
        <dbReference type="EMBL" id="KAH1115695.1"/>
    </source>
</evidence>
<keyword evidence="3" id="KW-1185">Reference proteome</keyword>
<evidence type="ECO:0000259" key="1">
    <source>
        <dbReference type="Pfam" id="PF13456"/>
    </source>
</evidence>
<dbReference type="Pfam" id="PF13456">
    <property type="entry name" value="RVT_3"/>
    <property type="match status" value="1"/>
</dbReference>
<dbReference type="Proteomes" id="UP000828251">
    <property type="component" value="Unassembled WGS sequence"/>
</dbReference>
<organism evidence="2 3">
    <name type="scientific">Gossypium stocksii</name>
    <dbReference type="NCBI Taxonomy" id="47602"/>
    <lineage>
        <taxon>Eukaryota</taxon>
        <taxon>Viridiplantae</taxon>
        <taxon>Streptophyta</taxon>
        <taxon>Embryophyta</taxon>
        <taxon>Tracheophyta</taxon>
        <taxon>Spermatophyta</taxon>
        <taxon>Magnoliopsida</taxon>
        <taxon>eudicotyledons</taxon>
        <taxon>Gunneridae</taxon>
        <taxon>Pentapetalae</taxon>
        <taxon>rosids</taxon>
        <taxon>malvids</taxon>
        <taxon>Malvales</taxon>
        <taxon>Malvaceae</taxon>
        <taxon>Malvoideae</taxon>
        <taxon>Gossypium</taxon>
    </lineage>
</organism>
<dbReference type="GO" id="GO:0004523">
    <property type="term" value="F:RNA-DNA hybrid ribonuclease activity"/>
    <property type="evidence" value="ECO:0007669"/>
    <property type="project" value="InterPro"/>
</dbReference>
<comment type="caution">
    <text evidence="2">The sequence shown here is derived from an EMBL/GenBank/DDBJ whole genome shotgun (WGS) entry which is preliminary data.</text>
</comment>
<feature type="domain" description="RNase H type-1" evidence="1">
    <location>
        <begin position="26"/>
        <end position="80"/>
    </location>
</feature>
<dbReference type="GO" id="GO:0003676">
    <property type="term" value="F:nucleic acid binding"/>
    <property type="evidence" value="ECO:0007669"/>
    <property type="project" value="InterPro"/>
</dbReference>
<dbReference type="EMBL" id="JAIQCV010000003">
    <property type="protein sequence ID" value="KAH1115695.1"/>
    <property type="molecule type" value="Genomic_DNA"/>
</dbReference>
<proteinExistence type="predicted"/>
<reference evidence="2 3" key="1">
    <citation type="journal article" date="2021" name="Plant Biotechnol. J.">
        <title>Multi-omics assisted identification of the key and species-specific regulatory components of drought-tolerant mechanisms in Gossypium stocksii.</title>
        <authorList>
            <person name="Yu D."/>
            <person name="Ke L."/>
            <person name="Zhang D."/>
            <person name="Wu Y."/>
            <person name="Sun Y."/>
            <person name="Mei J."/>
            <person name="Sun J."/>
            <person name="Sun Y."/>
        </authorList>
    </citation>
    <scope>NUCLEOTIDE SEQUENCE [LARGE SCALE GENOMIC DNA]</scope>
    <source>
        <strain evidence="3">cv. E1</strain>
        <tissue evidence="2">Leaf</tissue>
    </source>
</reference>
<dbReference type="InterPro" id="IPR002156">
    <property type="entry name" value="RNaseH_domain"/>
</dbReference>
<name>A0A9D4AH86_9ROSI</name>
<dbReference type="AlphaFoldDB" id="A0A9D4AH86"/>